<dbReference type="InterPro" id="IPR012340">
    <property type="entry name" value="NA-bd_OB-fold"/>
</dbReference>
<dbReference type="RefSeq" id="WP_232803843.1">
    <property type="nucleotide sequence ID" value="NZ_CP170335.1"/>
</dbReference>
<dbReference type="InterPro" id="IPR019844">
    <property type="entry name" value="CSD_CS"/>
</dbReference>
<dbReference type="InterPro" id="IPR050181">
    <property type="entry name" value="Cold_shock_domain"/>
</dbReference>
<dbReference type="InterPro" id="IPR002059">
    <property type="entry name" value="CSP_DNA-bd"/>
</dbReference>
<dbReference type="PROSITE" id="PS51857">
    <property type="entry name" value="CSD_2"/>
    <property type="match status" value="1"/>
</dbReference>
<dbReference type="SUPFAM" id="SSF50249">
    <property type="entry name" value="Nucleic acid-binding proteins"/>
    <property type="match status" value="1"/>
</dbReference>
<dbReference type="PRINTS" id="PR00050">
    <property type="entry name" value="COLDSHOCK"/>
</dbReference>
<evidence type="ECO:0000259" key="4">
    <source>
        <dbReference type="PROSITE" id="PS51857"/>
    </source>
</evidence>
<organism evidence="5 6">
    <name type="scientific">Motilimonas cestriensis</name>
    <dbReference type="NCBI Taxonomy" id="2742685"/>
    <lineage>
        <taxon>Bacteria</taxon>
        <taxon>Pseudomonadati</taxon>
        <taxon>Pseudomonadota</taxon>
        <taxon>Gammaproteobacteria</taxon>
        <taxon>Alteromonadales</taxon>
        <taxon>Alteromonadales genera incertae sedis</taxon>
        <taxon>Motilimonas</taxon>
    </lineage>
</organism>
<protein>
    <submittedName>
        <fullName evidence="5">Cold-shock protein</fullName>
    </submittedName>
</protein>
<dbReference type="EMBL" id="JAIMJA010000021">
    <property type="protein sequence ID" value="MCE2596555.1"/>
    <property type="molecule type" value="Genomic_DNA"/>
</dbReference>
<proteinExistence type="predicted"/>
<comment type="caution">
    <text evidence="5">The sequence shown here is derived from an EMBL/GenBank/DDBJ whole genome shotgun (WGS) entry which is preliminary data.</text>
</comment>
<accession>A0ABS8WGR2</accession>
<dbReference type="Proteomes" id="UP001201273">
    <property type="component" value="Unassembled WGS sequence"/>
</dbReference>
<comment type="subcellular location">
    <subcellularLocation>
        <location evidence="1 3">Cytoplasm</location>
    </subcellularLocation>
</comment>
<dbReference type="InterPro" id="IPR012156">
    <property type="entry name" value="Cold_shock_CspA"/>
</dbReference>
<dbReference type="PANTHER" id="PTHR11544">
    <property type="entry name" value="COLD SHOCK DOMAIN CONTAINING PROTEINS"/>
    <property type="match status" value="1"/>
</dbReference>
<keyword evidence="6" id="KW-1185">Reference proteome</keyword>
<dbReference type="Pfam" id="PF00313">
    <property type="entry name" value="CSD"/>
    <property type="match status" value="1"/>
</dbReference>
<evidence type="ECO:0000256" key="2">
    <source>
        <dbReference type="ARBA" id="ARBA00022490"/>
    </source>
</evidence>
<evidence type="ECO:0000256" key="1">
    <source>
        <dbReference type="ARBA" id="ARBA00004496"/>
    </source>
</evidence>
<dbReference type="CDD" id="cd04458">
    <property type="entry name" value="CSP_CDS"/>
    <property type="match status" value="1"/>
</dbReference>
<evidence type="ECO:0000313" key="6">
    <source>
        <dbReference type="Proteomes" id="UP001201273"/>
    </source>
</evidence>
<dbReference type="Gene3D" id="2.40.50.140">
    <property type="entry name" value="Nucleic acid-binding proteins"/>
    <property type="match status" value="1"/>
</dbReference>
<name>A0ABS8WGR2_9GAMM</name>
<dbReference type="SMART" id="SM00357">
    <property type="entry name" value="CSP"/>
    <property type="match status" value="1"/>
</dbReference>
<dbReference type="InterPro" id="IPR011129">
    <property type="entry name" value="CSD"/>
</dbReference>
<reference evidence="5 6" key="1">
    <citation type="journal article" date="2022" name="Environ. Microbiol. Rep.">
        <title>Eco-phylogenetic analyses reveal divergent evolution of vitamin B12 metabolism in the marine bacterial family 'Psychromonadaceae'.</title>
        <authorList>
            <person name="Jin X."/>
            <person name="Yang Y."/>
            <person name="Cao H."/>
            <person name="Gao B."/>
            <person name="Zhao Z."/>
        </authorList>
    </citation>
    <scope>NUCLEOTIDE SEQUENCE [LARGE SCALE GENOMIC DNA]</scope>
    <source>
        <strain evidence="5 6">MKS20</strain>
    </source>
</reference>
<evidence type="ECO:0000256" key="3">
    <source>
        <dbReference type="RuleBase" id="RU000408"/>
    </source>
</evidence>
<evidence type="ECO:0000313" key="5">
    <source>
        <dbReference type="EMBL" id="MCE2596555.1"/>
    </source>
</evidence>
<gene>
    <name evidence="5" type="ORF">K6Y31_17305</name>
</gene>
<sequence length="69" mass="7543">MSDQVAGTVKWFNDEKGFGFIEREGGKDVFVHFSAINAGGRKTLVEGQKVMMEVVQGQKGPQAENVTLL</sequence>
<dbReference type="PIRSF" id="PIRSF002599">
    <property type="entry name" value="Cold_shock_A"/>
    <property type="match status" value="1"/>
</dbReference>
<dbReference type="Gene3D" id="6.20.370.130">
    <property type="match status" value="1"/>
</dbReference>
<dbReference type="PROSITE" id="PS00352">
    <property type="entry name" value="CSD_1"/>
    <property type="match status" value="1"/>
</dbReference>
<keyword evidence="2" id="KW-0963">Cytoplasm</keyword>
<feature type="domain" description="CSD" evidence="4">
    <location>
        <begin position="4"/>
        <end position="68"/>
    </location>
</feature>